<dbReference type="Pfam" id="PF20050">
    <property type="entry name" value="DUF6452"/>
    <property type="match status" value="1"/>
</dbReference>
<gene>
    <name evidence="8" type="ORF">DW190_03230</name>
    <name evidence="6" type="ORF">DWY26_06070</name>
    <name evidence="7" type="ORF">DXA49_16645</name>
    <name evidence="4" type="ORF">F2Y31_04850</name>
    <name evidence="3" type="ORF">F2Y35_18140</name>
    <name evidence="1" type="ORF">F2Y36_15790</name>
    <name evidence="2" type="ORF">F2Y39_11705</name>
    <name evidence="5" type="ORF">Q4469_08435</name>
</gene>
<dbReference type="Proteomes" id="UP001170023">
    <property type="component" value="Unassembled WGS sequence"/>
</dbReference>
<dbReference type="Proteomes" id="UP000491168">
    <property type="component" value="Unassembled WGS sequence"/>
</dbReference>
<reference evidence="12 13" key="2">
    <citation type="journal article" date="2019" name="Nat. Med.">
        <title>A library of human gut bacterial isolates paired with longitudinal multiomics data enables mechanistic microbiome research.</title>
        <authorList>
            <person name="Poyet M."/>
            <person name="Groussin M."/>
            <person name="Gibbons S.M."/>
            <person name="Avila-Pacheco J."/>
            <person name="Jiang X."/>
            <person name="Kearney S.M."/>
            <person name="Perrotta A.R."/>
            <person name="Berdy B."/>
            <person name="Zhao S."/>
            <person name="Lieberman T.D."/>
            <person name="Swanson P.K."/>
            <person name="Smith M."/>
            <person name="Roesemann S."/>
            <person name="Alexander J.E."/>
            <person name="Rich S.A."/>
            <person name="Livny J."/>
            <person name="Vlamakis H."/>
            <person name="Clish C."/>
            <person name="Bullock K."/>
            <person name="Deik A."/>
            <person name="Scott J."/>
            <person name="Pierce K.A."/>
            <person name="Xavier R.J."/>
            <person name="Alm E.J."/>
        </authorList>
    </citation>
    <scope>NUCLEOTIDE SEQUENCE [LARGE SCALE GENOMIC DNA]</scope>
    <source>
        <strain evidence="4 12">BIOML-A19</strain>
        <strain evidence="3 15">BIOML-A21</strain>
        <strain evidence="2 13">BIOML-A25</strain>
        <strain evidence="1 14">BIOML-A31</strain>
    </source>
</reference>
<dbReference type="InterPro" id="IPR045607">
    <property type="entry name" value="DUF6452"/>
</dbReference>
<evidence type="ECO:0000313" key="3">
    <source>
        <dbReference type="EMBL" id="KAA5488378.1"/>
    </source>
</evidence>
<dbReference type="KEGG" id="bcac:CGC64_08960"/>
<dbReference type="EMBL" id="QSCS01000029">
    <property type="protein sequence ID" value="RGY23527.1"/>
    <property type="molecule type" value="Genomic_DNA"/>
</dbReference>
<dbReference type="Proteomes" id="UP000427825">
    <property type="component" value="Unassembled WGS sequence"/>
</dbReference>
<organism evidence="6 10">
    <name type="scientific">Bacteroides caccae</name>
    <dbReference type="NCBI Taxonomy" id="47678"/>
    <lineage>
        <taxon>Bacteria</taxon>
        <taxon>Pseudomonadati</taxon>
        <taxon>Bacteroidota</taxon>
        <taxon>Bacteroidia</taxon>
        <taxon>Bacteroidales</taxon>
        <taxon>Bacteroidaceae</taxon>
        <taxon>Bacteroides</taxon>
    </lineage>
</organism>
<reference evidence="5" key="3">
    <citation type="submission" date="2023-07" db="EMBL/GenBank/DDBJ databases">
        <title>Whole Genome Sequencing of Colonoscopy isolates.</title>
        <authorList>
            <person name="Surve S.V."/>
            <person name="Valls R.A."/>
            <person name="Barrak K.E."/>
            <person name="Gardner T.B."/>
            <person name="O'Toole G.A."/>
        </authorList>
    </citation>
    <scope>NUCLEOTIDE SEQUENCE</scope>
    <source>
        <strain evidence="5">GP0119</strain>
    </source>
</reference>
<dbReference type="EMBL" id="JAUONL010000005">
    <property type="protein sequence ID" value="MDO6357718.1"/>
    <property type="molecule type" value="Genomic_DNA"/>
</dbReference>
<dbReference type="Proteomes" id="UP000475905">
    <property type="component" value="Unassembled WGS sequence"/>
</dbReference>
<dbReference type="Proteomes" id="UP000283512">
    <property type="component" value="Unassembled WGS sequence"/>
</dbReference>
<evidence type="ECO:0000313" key="13">
    <source>
        <dbReference type="Proteomes" id="UP000427825"/>
    </source>
</evidence>
<reference evidence="9 10" key="1">
    <citation type="submission" date="2018-08" db="EMBL/GenBank/DDBJ databases">
        <title>A genome reference for cultivated species of the human gut microbiota.</title>
        <authorList>
            <person name="Zou Y."/>
            <person name="Xue W."/>
            <person name="Luo G."/>
        </authorList>
    </citation>
    <scope>NUCLEOTIDE SEQUENCE [LARGE SCALE GENOMIC DNA]</scope>
    <source>
        <strain evidence="6 10">AF24-29LB</strain>
        <strain evidence="8 9">AM16-49B</strain>
        <strain evidence="7 11">OF02-6LB</strain>
    </source>
</reference>
<sequence length="184" mass="21094">MKNLIRIFLILLIVGGAISIHSSCSDENDCSLAGRPMMYCTFKSIDKTLVPNVIANDTLDSLTITALGTDSIILNNEKKVHKVMLPLRYTSDSTIFILRYDPVRNWDNADTLYIVQQNTPYFQSMECGYMMKQNIISAKFGNKRNSAETIDSIYLRNKEANTNEIENLQIFFIYRERTPDEETN</sequence>
<dbReference type="EMBL" id="VVYP01000021">
    <property type="protein sequence ID" value="KAA5461569.1"/>
    <property type="molecule type" value="Genomic_DNA"/>
</dbReference>
<evidence type="ECO:0000313" key="1">
    <source>
        <dbReference type="EMBL" id="KAA5461569.1"/>
    </source>
</evidence>
<dbReference type="Proteomes" id="UP000284205">
    <property type="component" value="Unassembled WGS sequence"/>
</dbReference>
<dbReference type="Proteomes" id="UP000284431">
    <property type="component" value="Unassembled WGS sequence"/>
</dbReference>
<evidence type="ECO:0000313" key="4">
    <source>
        <dbReference type="EMBL" id="KAA5502575.1"/>
    </source>
</evidence>
<evidence type="ECO:0000313" key="2">
    <source>
        <dbReference type="EMBL" id="KAA5476607.1"/>
    </source>
</evidence>
<protein>
    <submittedName>
        <fullName evidence="6">Calcium-binding protein P</fullName>
    </submittedName>
    <submittedName>
        <fullName evidence="5">DUF6452 family protein</fullName>
    </submittedName>
</protein>
<evidence type="ECO:0000313" key="14">
    <source>
        <dbReference type="Proteomes" id="UP000475905"/>
    </source>
</evidence>
<dbReference type="GeneID" id="75113510"/>
<dbReference type="EMBL" id="QRKD01000001">
    <property type="protein sequence ID" value="RHH95248.1"/>
    <property type="molecule type" value="Genomic_DNA"/>
</dbReference>
<dbReference type="EMBL" id="VVYD01000002">
    <property type="protein sequence ID" value="KAA5502575.1"/>
    <property type="molecule type" value="Genomic_DNA"/>
</dbReference>
<dbReference type="AlphaFoldDB" id="A0A412FXK2"/>
<evidence type="ECO:0000313" key="9">
    <source>
        <dbReference type="Proteomes" id="UP000283512"/>
    </source>
</evidence>
<dbReference type="EMBL" id="VVYJ01000006">
    <property type="protein sequence ID" value="KAA5476607.1"/>
    <property type="molecule type" value="Genomic_DNA"/>
</dbReference>
<evidence type="ECO:0000313" key="5">
    <source>
        <dbReference type="EMBL" id="MDO6357718.1"/>
    </source>
</evidence>
<name>A0A412FXK2_9BACE</name>
<evidence type="ECO:0000313" key="6">
    <source>
        <dbReference type="EMBL" id="RGR72875.1"/>
    </source>
</evidence>
<dbReference type="Proteomes" id="UP000368418">
    <property type="component" value="Unassembled WGS sequence"/>
</dbReference>
<evidence type="ECO:0000313" key="11">
    <source>
        <dbReference type="Proteomes" id="UP000284431"/>
    </source>
</evidence>
<evidence type="ECO:0000313" key="12">
    <source>
        <dbReference type="Proteomes" id="UP000368418"/>
    </source>
</evidence>
<evidence type="ECO:0000313" key="8">
    <source>
        <dbReference type="EMBL" id="RHH95248.1"/>
    </source>
</evidence>
<dbReference type="EMBL" id="QRUO01000004">
    <property type="protein sequence ID" value="RGR72875.1"/>
    <property type="molecule type" value="Genomic_DNA"/>
</dbReference>
<evidence type="ECO:0000313" key="15">
    <source>
        <dbReference type="Proteomes" id="UP000491168"/>
    </source>
</evidence>
<evidence type="ECO:0000313" key="7">
    <source>
        <dbReference type="EMBL" id="RGY23527.1"/>
    </source>
</evidence>
<dbReference type="EMBL" id="VVYF01000020">
    <property type="protein sequence ID" value="KAA5488378.1"/>
    <property type="molecule type" value="Genomic_DNA"/>
</dbReference>
<dbReference type="RefSeq" id="WP_005677544.1">
    <property type="nucleotide sequence ID" value="NZ_CABMOQ010000005.1"/>
</dbReference>
<evidence type="ECO:0000313" key="10">
    <source>
        <dbReference type="Proteomes" id="UP000284205"/>
    </source>
</evidence>
<proteinExistence type="predicted"/>
<comment type="caution">
    <text evidence="6">The sequence shown here is derived from an EMBL/GenBank/DDBJ whole genome shotgun (WGS) entry which is preliminary data.</text>
</comment>
<accession>A0A412FXK2</accession>